<accession>A0ABP4IE02</accession>
<reference evidence="2" key="1">
    <citation type="journal article" date="2019" name="Int. J. Syst. Evol. Microbiol.">
        <title>The Global Catalogue of Microorganisms (GCM) 10K type strain sequencing project: providing services to taxonomists for standard genome sequencing and annotation.</title>
        <authorList>
            <consortium name="The Broad Institute Genomics Platform"/>
            <consortium name="The Broad Institute Genome Sequencing Center for Infectious Disease"/>
            <person name="Wu L."/>
            <person name="Ma J."/>
        </authorList>
    </citation>
    <scope>NUCLEOTIDE SEQUENCE [LARGE SCALE GENOMIC DNA]</scope>
    <source>
        <strain evidence="2">JCM 11896</strain>
    </source>
</reference>
<proteinExistence type="predicted"/>
<comment type="caution">
    <text evidence="1">The sequence shown here is derived from an EMBL/GenBank/DDBJ whole genome shotgun (WGS) entry which is preliminary data.</text>
</comment>
<dbReference type="Proteomes" id="UP001501414">
    <property type="component" value="Unassembled WGS sequence"/>
</dbReference>
<evidence type="ECO:0000313" key="1">
    <source>
        <dbReference type="EMBL" id="GAA1385742.1"/>
    </source>
</evidence>
<protein>
    <submittedName>
        <fullName evidence="1">Uncharacterized protein</fullName>
    </submittedName>
</protein>
<name>A0ABP4IE02_9PSEU</name>
<evidence type="ECO:0000313" key="2">
    <source>
        <dbReference type="Proteomes" id="UP001501414"/>
    </source>
</evidence>
<organism evidence="1 2">
    <name type="scientific">Pseudonocardia kongjuensis</name>
    <dbReference type="NCBI Taxonomy" id="102227"/>
    <lineage>
        <taxon>Bacteria</taxon>
        <taxon>Bacillati</taxon>
        <taxon>Actinomycetota</taxon>
        <taxon>Actinomycetes</taxon>
        <taxon>Pseudonocardiales</taxon>
        <taxon>Pseudonocardiaceae</taxon>
        <taxon>Pseudonocardia</taxon>
    </lineage>
</organism>
<keyword evidence="2" id="KW-1185">Reference proteome</keyword>
<sequence>MPVGTVQVGTVRLGTVWVGTVRVRRDGAGAPAGAVRGAGSVAGPDWSDVAGTATGASGIRVSTGLHTERGSM</sequence>
<dbReference type="EMBL" id="BAAAJK010000006">
    <property type="protein sequence ID" value="GAA1385742.1"/>
    <property type="molecule type" value="Genomic_DNA"/>
</dbReference>
<gene>
    <name evidence="1" type="ORF">GCM10009613_18600</name>
</gene>